<feature type="domain" description="Anaphase-promoting complex subunit 4-like WD40" evidence="1">
    <location>
        <begin position="125"/>
        <end position="204"/>
    </location>
</feature>
<comment type="caution">
    <text evidence="2">The sequence shown here is derived from an EMBL/GenBank/DDBJ whole genome shotgun (WGS) entry which is preliminary data.</text>
</comment>
<reference evidence="2" key="1">
    <citation type="journal article" date="2023" name="bioRxiv">
        <title>Scaffold-level genome assemblies of two parasitoid biocontrol wasps reveal the parthenogenesis mechanism and an associated novel virus.</title>
        <authorList>
            <person name="Inwood S."/>
            <person name="Skelly J."/>
            <person name="Guhlin J."/>
            <person name="Harrop T."/>
            <person name="Goldson S."/>
            <person name="Dearden P."/>
        </authorList>
    </citation>
    <scope>NUCLEOTIDE SEQUENCE</scope>
    <source>
        <strain evidence="2">Irish</strain>
        <tissue evidence="2">Whole body</tissue>
    </source>
</reference>
<evidence type="ECO:0000259" key="1">
    <source>
        <dbReference type="Pfam" id="PF12894"/>
    </source>
</evidence>
<dbReference type="Pfam" id="PF00400">
    <property type="entry name" value="WD40"/>
    <property type="match status" value="1"/>
</dbReference>
<dbReference type="SMART" id="SM00320">
    <property type="entry name" value="WD40"/>
    <property type="match status" value="9"/>
</dbReference>
<gene>
    <name evidence="2" type="ORF">PV328_009256</name>
</gene>
<evidence type="ECO:0000313" key="2">
    <source>
        <dbReference type="EMBL" id="KAK0158224.1"/>
    </source>
</evidence>
<accession>A0AA39C5Z0</accession>
<dbReference type="GO" id="GO:0003723">
    <property type="term" value="F:RNA binding"/>
    <property type="evidence" value="ECO:0007669"/>
    <property type="project" value="TreeGrafter"/>
</dbReference>
<dbReference type="InterPro" id="IPR001680">
    <property type="entry name" value="WD40_rpt"/>
</dbReference>
<dbReference type="GO" id="GO:0030686">
    <property type="term" value="C:90S preribosome"/>
    <property type="evidence" value="ECO:0007669"/>
    <property type="project" value="InterPro"/>
</dbReference>
<dbReference type="EMBL" id="JAQQBS010001424">
    <property type="protein sequence ID" value="KAK0158224.1"/>
    <property type="molecule type" value="Genomic_DNA"/>
</dbReference>
<dbReference type="AlphaFoldDB" id="A0AA39C5Z0"/>
<dbReference type="PANTHER" id="PTHR44163:SF1">
    <property type="entry name" value="U3 SMALL NUCLEOLAR RNA-ASSOCIATED PROTEIN 4 HOMOLOG"/>
    <property type="match status" value="1"/>
</dbReference>
<dbReference type="SUPFAM" id="SSF50978">
    <property type="entry name" value="WD40 repeat-like"/>
    <property type="match status" value="1"/>
</dbReference>
<reference evidence="2" key="2">
    <citation type="submission" date="2023-03" db="EMBL/GenBank/DDBJ databases">
        <authorList>
            <person name="Inwood S.N."/>
            <person name="Skelly J.G."/>
            <person name="Guhlin J."/>
            <person name="Harrop T.W.R."/>
            <person name="Goldson S.G."/>
            <person name="Dearden P.K."/>
        </authorList>
    </citation>
    <scope>NUCLEOTIDE SEQUENCE</scope>
    <source>
        <strain evidence="2">Irish</strain>
        <tissue evidence="2">Whole body</tissue>
    </source>
</reference>
<sequence length="700" mass="79728">MKNIIESKMSTCKIHNIRFYNLKPRAISCICYEESSKKLALSRDAGKDEEKFIASIEIWNVAHSIFVEESTYYPDHSIEAIIWINKNRLLTTGLNGSIVEFDLNLKIKNETTVTGGAAWCFDINPEKTKLAVGTEEGYINIFSISDDSLIYERLFDKQKGRILCLKWNNTGDMLYTGSSDTIRVWNSSSGHAIHKMTTSRKHIKKETVVWCLGVTNDNHIVSGDSRGVLSIWDPISGTLIESHETHTGDILALAICKNENIIYCAGVDPVIRSYSKYFKSTSSTTASKITPRWVKGIERRVHTHEVRALIDVDGKLYSAGVDGYLAQSSYPPKTLSKYPPLLPSKSVIVCPKSRCVVLRHVDYLELWKLGVPTKETVSPGMFHSLETGPMKLLELHTSSDESITSFAVSNNSKIIVYSTRNRMRVFNFEVINGDARLVRNNETDKLLINVHQMLFSHNNKLFVALTNDHDGSKISVFSVSKKRLNPTGFFYTAKHKLENISLLCFSPDNKYLVCSNRDGRIVIYIVDEKFSTESPDWWSLPHYSCPVTAMAIQPHTSNLVVIYSDHKIIEYNITMKQYTEFSDNLQKRIPTHWLSRPFPVTNITFDPNNENIIICHDNSTVYVIYKDTELIPDNKPSKLRKHGNGDDENYPENVIKVVKKYKHLVHLEWLSDGEMVAVEVDPISLIEKLPPTLKQKYFHM</sequence>
<dbReference type="Proteomes" id="UP001168990">
    <property type="component" value="Unassembled WGS sequence"/>
</dbReference>
<dbReference type="Gene3D" id="2.130.10.10">
    <property type="entry name" value="YVTN repeat-like/Quinoprotein amine dehydrogenase"/>
    <property type="match status" value="3"/>
</dbReference>
<organism evidence="2 3">
    <name type="scientific">Microctonus aethiopoides</name>
    <dbReference type="NCBI Taxonomy" id="144406"/>
    <lineage>
        <taxon>Eukaryota</taxon>
        <taxon>Metazoa</taxon>
        <taxon>Ecdysozoa</taxon>
        <taxon>Arthropoda</taxon>
        <taxon>Hexapoda</taxon>
        <taxon>Insecta</taxon>
        <taxon>Pterygota</taxon>
        <taxon>Neoptera</taxon>
        <taxon>Endopterygota</taxon>
        <taxon>Hymenoptera</taxon>
        <taxon>Apocrita</taxon>
        <taxon>Ichneumonoidea</taxon>
        <taxon>Braconidae</taxon>
        <taxon>Euphorinae</taxon>
        <taxon>Microctonus</taxon>
    </lineage>
</organism>
<dbReference type="PANTHER" id="PTHR44163">
    <property type="entry name" value="U3 SMALL NUCLEOLAR RNA-ASSOCIATED PROTEIN 4 HOMOLOG"/>
    <property type="match status" value="1"/>
</dbReference>
<dbReference type="InterPro" id="IPR036322">
    <property type="entry name" value="WD40_repeat_dom_sf"/>
</dbReference>
<dbReference type="InterPro" id="IPR015943">
    <property type="entry name" value="WD40/YVTN_repeat-like_dom_sf"/>
</dbReference>
<dbReference type="GO" id="GO:0000462">
    <property type="term" value="P:maturation of SSU-rRNA from tricistronic rRNA transcript (SSU-rRNA, 5.8S rRNA, LSU-rRNA)"/>
    <property type="evidence" value="ECO:0007669"/>
    <property type="project" value="InterPro"/>
</dbReference>
<dbReference type="InterPro" id="IPR024977">
    <property type="entry name" value="Apc4-like_WD40_dom"/>
</dbReference>
<dbReference type="Pfam" id="PF12894">
    <property type="entry name" value="ANAPC4_WD40"/>
    <property type="match status" value="1"/>
</dbReference>
<evidence type="ECO:0000313" key="3">
    <source>
        <dbReference type="Proteomes" id="UP001168990"/>
    </source>
</evidence>
<keyword evidence="3" id="KW-1185">Reference proteome</keyword>
<protein>
    <recommendedName>
        <fullName evidence="1">Anaphase-promoting complex subunit 4-like WD40 domain-containing protein</fullName>
    </recommendedName>
</protein>
<name>A0AA39C5Z0_9HYME</name>
<dbReference type="GO" id="GO:0032040">
    <property type="term" value="C:small-subunit processome"/>
    <property type="evidence" value="ECO:0007669"/>
    <property type="project" value="TreeGrafter"/>
</dbReference>
<dbReference type="GO" id="GO:0034455">
    <property type="term" value="C:t-UTP complex"/>
    <property type="evidence" value="ECO:0007669"/>
    <property type="project" value="TreeGrafter"/>
</dbReference>
<dbReference type="InterPro" id="IPR046351">
    <property type="entry name" value="UTP4"/>
</dbReference>
<dbReference type="SUPFAM" id="SSF82171">
    <property type="entry name" value="DPP6 N-terminal domain-like"/>
    <property type="match status" value="1"/>
</dbReference>
<proteinExistence type="predicted"/>